<gene>
    <name evidence="2" type="ORF">INP52_06965</name>
</gene>
<sequence>MLEFCLDTGDLDMVRKASKIYPLNCYSMNPSIAVRCLKGTGKSFIQNALDIREVIGEDVPFFLEAMGDTAEEMVEDAQAMVKAVPGNTLVKIAACPEGFKAIRMLCELEIPTSCTAIYTFNQAMLAAMAGASYVAVYVSRLDKNGGNGIDVVRRIKQAFLGHDISCVVSAASLKTPLALQEAIEAGADNVTVDLDMLDALAVHPMTQKTLETFKSDWEGLFGKGIRIANMVD</sequence>
<evidence type="ECO:0008006" key="4">
    <source>
        <dbReference type="Google" id="ProtNLM"/>
    </source>
</evidence>
<dbReference type="Proteomes" id="UP000593735">
    <property type="component" value="Chromosome"/>
</dbReference>
<dbReference type="PANTHER" id="PTHR10683">
    <property type="entry name" value="TRANSALDOLASE"/>
    <property type="match status" value="1"/>
</dbReference>
<keyword evidence="3" id="KW-1185">Reference proteome</keyword>
<dbReference type="PANTHER" id="PTHR10683:SF36">
    <property type="entry name" value="TRANSALDOLASE"/>
    <property type="match status" value="1"/>
</dbReference>
<dbReference type="InterPro" id="IPR001585">
    <property type="entry name" value="TAL/FSA"/>
</dbReference>
<evidence type="ECO:0000313" key="3">
    <source>
        <dbReference type="Proteomes" id="UP000593735"/>
    </source>
</evidence>
<reference evidence="2 3" key="1">
    <citation type="submission" date="2020-10" db="EMBL/GenBank/DDBJ databases">
        <title>Olsenella immobilis sp.nov., isolated from the mud in a fermentation cellar used for the production of Chinese strong-flavoured liquor.</title>
        <authorList>
            <person name="Lu L."/>
        </authorList>
    </citation>
    <scope>NUCLEOTIDE SEQUENCE [LARGE SCALE GENOMIC DNA]</scope>
    <source>
        <strain evidence="2 3">LZLJ-2</strain>
    </source>
</reference>
<dbReference type="AlphaFoldDB" id="A0A7S7RUD7"/>
<protein>
    <recommendedName>
        <fullName evidence="4">Fructose-6-phosphate aldolase</fullName>
    </recommendedName>
</protein>
<dbReference type="EMBL" id="CP063767">
    <property type="protein sequence ID" value="QOY60154.1"/>
    <property type="molecule type" value="Genomic_DNA"/>
</dbReference>
<organism evidence="2 3">
    <name type="scientific">Thermophilibacter immobilis</name>
    <dbReference type="NCBI Taxonomy" id="2779519"/>
    <lineage>
        <taxon>Bacteria</taxon>
        <taxon>Bacillati</taxon>
        <taxon>Actinomycetota</taxon>
        <taxon>Coriobacteriia</taxon>
        <taxon>Coriobacteriales</taxon>
        <taxon>Atopobiaceae</taxon>
        <taxon>Thermophilibacter</taxon>
    </lineage>
</organism>
<evidence type="ECO:0000313" key="2">
    <source>
        <dbReference type="EMBL" id="QOY60154.1"/>
    </source>
</evidence>
<keyword evidence="1" id="KW-0704">Schiff base</keyword>
<dbReference type="SUPFAM" id="SSF51569">
    <property type="entry name" value="Aldolase"/>
    <property type="match status" value="1"/>
</dbReference>
<dbReference type="RefSeq" id="WP_194370307.1">
    <property type="nucleotide sequence ID" value="NZ_CP063767.1"/>
</dbReference>
<proteinExistence type="predicted"/>
<name>A0A7S7RUD7_9ACTN</name>
<accession>A0A7S7RUD7</accession>
<dbReference type="Gene3D" id="3.20.20.70">
    <property type="entry name" value="Aldolase class I"/>
    <property type="match status" value="1"/>
</dbReference>
<dbReference type="InterPro" id="IPR013785">
    <property type="entry name" value="Aldolase_TIM"/>
</dbReference>
<evidence type="ECO:0000256" key="1">
    <source>
        <dbReference type="ARBA" id="ARBA00023270"/>
    </source>
</evidence>
<dbReference type="GO" id="GO:0005975">
    <property type="term" value="P:carbohydrate metabolic process"/>
    <property type="evidence" value="ECO:0007669"/>
    <property type="project" value="InterPro"/>
</dbReference>
<dbReference type="Pfam" id="PF00923">
    <property type="entry name" value="TAL_FSA"/>
    <property type="match status" value="1"/>
</dbReference>
<dbReference type="KEGG" id="tio:INP52_06965"/>